<keyword evidence="2" id="KW-1185">Reference proteome</keyword>
<evidence type="ECO:0000313" key="2">
    <source>
        <dbReference type="Proteomes" id="UP001064048"/>
    </source>
</evidence>
<dbReference type="EMBL" id="CM046119">
    <property type="protein sequence ID" value="KAI8425746.1"/>
    <property type="molecule type" value="Genomic_DNA"/>
</dbReference>
<sequence length="264" mass="29468">MVSDALQQITIGPPHPRERKSQRSGWSHSSGQAGHHHPSGVSSETELDAQYAQLSLRRTVRGRARRRAAPRACTRAGGTTRTTRPNTTRNVASESSEGSSDGETRRPRPLPPPPHHEPAIKMLAGEYPSSAQDNSSSSTADTRRRHHPFSKHDRRHKGPHGVPLFVEKCIQFIEREGLASEGLYHPNVDMDSLDIPVNAVATALKDFFSKKLPPLLDEASMEQLEDIADMGRFEMTRPYLEDIVQTMIDQHPFLFRGQEAFVMV</sequence>
<proteinExistence type="predicted"/>
<organism evidence="1 2">
    <name type="scientific">Choristoneura fumiferana</name>
    <name type="common">Spruce budworm moth</name>
    <name type="synonym">Archips fumiferana</name>
    <dbReference type="NCBI Taxonomy" id="7141"/>
    <lineage>
        <taxon>Eukaryota</taxon>
        <taxon>Metazoa</taxon>
        <taxon>Ecdysozoa</taxon>
        <taxon>Arthropoda</taxon>
        <taxon>Hexapoda</taxon>
        <taxon>Insecta</taxon>
        <taxon>Pterygota</taxon>
        <taxon>Neoptera</taxon>
        <taxon>Endopterygota</taxon>
        <taxon>Lepidoptera</taxon>
        <taxon>Glossata</taxon>
        <taxon>Ditrysia</taxon>
        <taxon>Tortricoidea</taxon>
        <taxon>Tortricidae</taxon>
        <taxon>Tortricinae</taxon>
        <taxon>Choristoneura</taxon>
    </lineage>
</organism>
<comment type="caution">
    <text evidence="1">The sequence shown here is derived from an EMBL/GenBank/DDBJ whole genome shotgun (WGS) entry which is preliminary data.</text>
</comment>
<accession>A0ACC0JNX8</accession>
<name>A0ACC0JNX8_CHOFU</name>
<evidence type="ECO:0000313" key="1">
    <source>
        <dbReference type="EMBL" id="KAI8425746.1"/>
    </source>
</evidence>
<reference evidence="1 2" key="1">
    <citation type="journal article" date="2022" name="Genome Biol. Evol.">
        <title>The Spruce Budworm Genome: Reconstructing the Evolutionary History of Antifreeze Proteins.</title>
        <authorList>
            <person name="Beliveau C."/>
            <person name="Gagne P."/>
            <person name="Picq S."/>
            <person name="Vernygora O."/>
            <person name="Keeling C.I."/>
            <person name="Pinkney K."/>
            <person name="Doucet D."/>
            <person name="Wen F."/>
            <person name="Johnston J.S."/>
            <person name="Maaroufi H."/>
            <person name="Boyle B."/>
            <person name="Laroche J."/>
            <person name="Dewar K."/>
            <person name="Juretic N."/>
            <person name="Blackburn G."/>
            <person name="Nisole A."/>
            <person name="Brunet B."/>
            <person name="Brandao M."/>
            <person name="Lumley L."/>
            <person name="Duan J."/>
            <person name="Quan G."/>
            <person name="Lucarotti C.J."/>
            <person name="Roe A.D."/>
            <person name="Sperling F.A.H."/>
            <person name="Levesque R.C."/>
            <person name="Cusson M."/>
        </authorList>
    </citation>
    <scope>NUCLEOTIDE SEQUENCE [LARGE SCALE GENOMIC DNA]</scope>
    <source>
        <strain evidence="1">Glfc:IPQL:Cfum</strain>
    </source>
</reference>
<protein>
    <submittedName>
        <fullName evidence="1">Uncharacterized protein</fullName>
    </submittedName>
</protein>
<gene>
    <name evidence="1" type="ORF">MSG28_011529</name>
</gene>
<dbReference type="Proteomes" id="UP001064048">
    <property type="component" value="Chromosome 19"/>
</dbReference>